<name>A0A0E0PZH6_ORYRU</name>
<evidence type="ECO:0000313" key="1">
    <source>
        <dbReference type="EnsemblPlants" id="ORUFI06G20470.1"/>
    </source>
</evidence>
<sequence length="146" mass="15582">MAFSWASRKRGCDGRWSVEAVDRAVKIEPRAREGQRGAVKVGARALQGIVGVLCLRVQGDKGGREREGLGLEGKKGGRTVERGACPFRFWTAKLARRVGAVSPRWRLVACGGEVGVRCLMTQERGGGRSGVERGQAVVGAGGGHRK</sequence>
<dbReference type="Gramene" id="ORUFI06G20470.1">
    <property type="protein sequence ID" value="ORUFI06G20470.1"/>
    <property type="gene ID" value="ORUFI06G20470"/>
</dbReference>
<protein>
    <submittedName>
        <fullName evidence="1">Uncharacterized protein</fullName>
    </submittedName>
</protein>
<dbReference type="HOGENOM" id="CLU_1780487_0_0_1"/>
<evidence type="ECO:0000313" key="2">
    <source>
        <dbReference type="Proteomes" id="UP000008022"/>
    </source>
</evidence>
<accession>A0A0E0PZH6</accession>
<dbReference type="EnsemblPlants" id="ORUFI06G20470.1">
    <property type="protein sequence ID" value="ORUFI06G20470.1"/>
    <property type="gene ID" value="ORUFI06G20470"/>
</dbReference>
<organism evidence="1 2">
    <name type="scientific">Oryza rufipogon</name>
    <name type="common">Brownbeard rice</name>
    <name type="synonym">Asian wild rice</name>
    <dbReference type="NCBI Taxonomy" id="4529"/>
    <lineage>
        <taxon>Eukaryota</taxon>
        <taxon>Viridiplantae</taxon>
        <taxon>Streptophyta</taxon>
        <taxon>Embryophyta</taxon>
        <taxon>Tracheophyta</taxon>
        <taxon>Spermatophyta</taxon>
        <taxon>Magnoliopsida</taxon>
        <taxon>Liliopsida</taxon>
        <taxon>Poales</taxon>
        <taxon>Poaceae</taxon>
        <taxon>BOP clade</taxon>
        <taxon>Oryzoideae</taxon>
        <taxon>Oryzeae</taxon>
        <taxon>Oryzinae</taxon>
        <taxon>Oryza</taxon>
    </lineage>
</organism>
<keyword evidence="2" id="KW-1185">Reference proteome</keyword>
<dbReference type="Proteomes" id="UP000008022">
    <property type="component" value="Unassembled WGS sequence"/>
</dbReference>
<reference evidence="1" key="2">
    <citation type="submission" date="2015-06" db="UniProtKB">
        <authorList>
            <consortium name="EnsemblPlants"/>
        </authorList>
    </citation>
    <scope>IDENTIFICATION</scope>
</reference>
<proteinExistence type="predicted"/>
<reference evidence="2" key="1">
    <citation type="submission" date="2013-06" db="EMBL/GenBank/DDBJ databases">
        <authorList>
            <person name="Zhao Q."/>
        </authorList>
    </citation>
    <scope>NUCLEOTIDE SEQUENCE</scope>
    <source>
        <strain evidence="2">cv. W1943</strain>
    </source>
</reference>
<dbReference type="AlphaFoldDB" id="A0A0E0PZH6"/>